<evidence type="ECO:0000313" key="2">
    <source>
        <dbReference type="Proteomes" id="UP001596410"/>
    </source>
</evidence>
<evidence type="ECO:0000313" key="1">
    <source>
        <dbReference type="EMBL" id="MFC7061661.1"/>
    </source>
</evidence>
<reference evidence="2" key="1">
    <citation type="journal article" date="2019" name="Int. J. Syst. Evol. Microbiol.">
        <title>The Global Catalogue of Microorganisms (GCM) 10K type strain sequencing project: providing services to taxonomists for standard genome sequencing and annotation.</title>
        <authorList>
            <consortium name="The Broad Institute Genomics Platform"/>
            <consortium name="The Broad Institute Genome Sequencing Center for Infectious Disease"/>
            <person name="Wu L."/>
            <person name="Ma J."/>
        </authorList>
    </citation>
    <scope>NUCLEOTIDE SEQUENCE [LARGE SCALE GENOMIC DNA]</scope>
    <source>
        <strain evidence="2">CGMCC 4.1621</strain>
    </source>
</reference>
<accession>A0ABW2EL94</accession>
<keyword evidence="2" id="KW-1185">Reference proteome</keyword>
<sequence>MNNLDNYLKQDIEQAAQETRRFWNLANKLQAEFTQGDMEACKQTAFNMIQISNELEWLQERKQNNNQLSHLVARLNQKGIVAAKVEWLRED</sequence>
<protein>
    <submittedName>
        <fullName evidence="1">Uncharacterized protein</fullName>
    </submittedName>
</protein>
<dbReference type="Proteomes" id="UP001596410">
    <property type="component" value="Unassembled WGS sequence"/>
</dbReference>
<dbReference type="RefSeq" id="WP_204707158.1">
    <property type="nucleotide sequence ID" value="NZ_JBHSZV010000014.1"/>
</dbReference>
<proteinExistence type="predicted"/>
<comment type="caution">
    <text evidence="1">The sequence shown here is derived from an EMBL/GenBank/DDBJ whole genome shotgun (WGS) entry which is preliminary data.</text>
</comment>
<organism evidence="1 2">
    <name type="scientific">Halobacillus seohaensis</name>
    <dbReference type="NCBI Taxonomy" id="447421"/>
    <lineage>
        <taxon>Bacteria</taxon>
        <taxon>Bacillati</taxon>
        <taxon>Bacillota</taxon>
        <taxon>Bacilli</taxon>
        <taxon>Bacillales</taxon>
        <taxon>Bacillaceae</taxon>
        <taxon>Halobacillus</taxon>
    </lineage>
</organism>
<dbReference type="EMBL" id="JBHSZV010000014">
    <property type="protein sequence ID" value="MFC7061661.1"/>
    <property type="molecule type" value="Genomic_DNA"/>
</dbReference>
<gene>
    <name evidence="1" type="ORF">ACFQIC_07285</name>
</gene>
<name>A0ABW2EL94_9BACI</name>